<gene>
    <name evidence="3" type="ORF">D9V29_01595</name>
</gene>
<sequence length="438" mass="46177">MQSRAPLRAVEKKLRELLYSCNTKVENVLIAGIFNLSSSLTQRNGASVSLLETGSHISDVLDLFRTHGELSRTEVMEISGLSRSTVNQRLTSLLSGGLILPVKGGESTGGRPSSRFALNASRAIFLTADIGASGFTVAVCDLSGTALRHAKRVVDVWEGPDRVLGDVHAAFEEMRGDEDIWGIGIGVPGPVEFAAGRVVNPPIMTGWDRFDIAGWFSSRYGVAVVVENDANARAVVESRQHRSDNLISLKMGTGIGSGLVFNGQIIRGNEGAAGDIGHTRAAIATDVAALQCRCGNLGCVEAYASGWALVRDLQEEGLDVSSVSDVVDLVARGDISAVRVVRQAGRVLGEAVAELVSILNPGTIVVSGLLAECDEVLLSGVRERVYQRALPLATRNLTITTSVLGELAGVAGLALITADQVFHAATIDRLLTEAVASV</sequence>
<name>A0A3L7A0A8_9MICO</name>
<dbReference type="Pfam" id="PF09339">
    <property type="entry name" value="HTH_IclR"/>
    <property type="match status" value="1"/>
</dbReference>
<feature type="domain" description="HTH iclR-type" evidence="2">
    <location>
        <begin position="59"/>
        <end position="99"/>
    </location>
</feature>
<comment type="caution">
    <text evidence="3">The sequence shown here is derived from an EMBL/GenBank/DDBJ whole genome shotgun (WGS) entry which is preliminary data.</text>
</comment>
<dbReference type="InterPro" id="IPR036390">
    <property type="entry name" value="WH_DNA-bd_sf"/>
</dbReference>
<proteinExistence type="inferred from homology"/>
<dbReference type="SUPFAM" id="SSF53067">
    <property type="entry name" value="Actin-like ATPase domain"/>
    <property type="match status" value="1"/>
</dbReference>
<dbReference type="Pfam" id="PF00480">
    <property type="entry name" value="ROK"/>
    <property type="match status" value="1"/>
</dbReference>
<accession>A0A3L7A0A8</accession>
<dbReference type="Proteomes" id="UP000270299">
    <property type="component" value="Unassembled WGS sequence"/>
</dbReference>
<comment type="similarity">
    <text evidence="1">Belongs to the ROK (NagC/XylR) family.</text>
</comment>
<dbReference type="PROSITE" id="PS01125">
    <property type="entry name" value="ROK"/>
    <property type="match status" value="1"/>
</dbReference>
<dbReference type="Gene3D" id="1.10.10.10">
    <property type="entry name" value="Winged helix-like DNA-binding domain superfamily/Winged helix DNA-binding domain"/>
    <property type="match status" value="1"/>
</dbReference>
<dbReference type="SUPFAM" id="SSF46785">
    <property type="entry name" value="Winged helix' DNA-binding domain"/>
    <property type="match status" value="1"/>
</dbReference>
<dbReference type="InterPro" id="IPR049874">
    <property type="entry name" value="ROK_cs"/>
</dbReference>
<dbReference type="InterPro" id="IPR036388">
    <property type="entry name" value="WH-like_DNA-bd_sf"/>
</dbReference>
<dbReference type="OrthoDB" id="3189808at2"/>
<dbReference type="InterPro" id="IPR000600">
    <property type="entry name" value="ROK"/>
</dbReference>
<keyword evidence="4" id="KW-1185">Reference proteome</keyword>
<reference evidence="3 4" key="1">
    <citation type="submission" date="2018-10" db="EMBL/GenBank/DDBJ databases">
        <authorList>
            <person name="Li J."/>
        </authorList>
    </citation>
    <scope>NUCLEOTIDE SEQUENCE [LARGE SCALE GENOMIC DNA]</scope>
    <source>
        <strain evidence="3 4">CCTCC AB209002</strain>
    </source>
</reference>
<evidence type="ECO:0000256" key="1">
    <source>
        <dbReference type="ARBA" id="ARBA00006479"/>
    </source>
</evidence>
<dbReference type="RefSeq" id="WP_121671575.1">
    <property type="nucleotide sequence ID" value="NZ_BMXM01000002.1"/>
</dbReference>
<dbReference type="PANTHER" id="PTHR18964:SF173">
    <property type="entry name" value="GLUCOKINASE"/>
    <property type="match status" value="1"/>
</dbReference>
<dbReference type="GO" id="GO:0006355">
    <property type="term" value="P:regulation of DNA-templated transcription"/>
    <property type="evidence" value="ECO:0007669"/>
    <property type="project" value="InterPro"/>
</dbReference>
<dbReference type="EMBL" id="RCUV01000002">
    <property type="protein sequence ID" value="RLP73410.1"/>
    <property type="molecule type" value="Genomic_DNA"/>
</dbReference>
<dbReference type="GO" id="GO:0003677">
    <property type="term" value="F:DNA binding"/>
    <property type="evidence" value="ECO:0007669"/>
    <property type="project" value="InterPro"/>
</dbReference>
<organism evidence="3 4">
    <name type="scientific">Mycetocola manganoxydans</name>
    <dbReference type="NCBI Taxonomy" id="699879"/>
    <lineage>
        <taxon>Bacteria</taxon>
        <taxon>Bacillati</taxon>
        <taxon>Actinomycetota</taxon>
        <taxon>Actinomycetes</taxon>
        <taxon>Micrococcales</taxon>
        <taxon>Microbacteriaceae</taxon>
        <taxon>Mycetocola</taxon>
    </lineage>
</organism>
<dbReference type="Gene3D" id="3.30.420.40">
    <property type="match status" value="2"/>
</dbReference>
<evidence type="ECO:0000259" key="2">
    <source>
        <dbReference type="Pfam" id="PF09339"/>
    </source>
</evidence>
<protein>
    <submittedName>
        <fullName evidence="3">ROK family transcriptional regulator</fullName>
    </submittedName>
</protein>
<dbReference type="AlphaFoldDB" id="A0A3L7A0A8"/>
<evidence type="ECO:0000313" key="3">
    <source>
        <dbReference type="EMBL" id="RLP73410.1"/>
    </source>
</evidence>
<dbReference type="InterPro" id="IPR005471">
    <property type="entry name" value="Tscrpt_reg_IclR_N"/>
</dbReference>
<evidence type="ECO:0000313" key="4">
    <source>
        <dbReference type="Proteomes" id="UP000270299"/>
    </source>
</evidence>
<dbReference type="InterPro" id="IPR043129">
    <property type="entry name" value="ATPase_NBD"/>
</dbReference>
<dbReference type="PANTHER" id="PTHR18964">
    <property type="entry name" value="ROK (REPRESSOR, ORF, KINASE) FAMILY"/>
    <property type="match status" value="1"/>
</dbReference>